<evidence type="ECO:0000313" key="4">
    <source>
        <dbReference type="Proteomes" id="UP001482620"/>
    </source>
</evidence>
<gene>
    <name evidence="3" type="ORF">ILYODFUR_008424</name>
</gene>
<organism evidence="3 4">
    <name type="scientific">Ilyodon furcidens</name>
    <name type="common">goldbreast splitfin</name>
    <dbReference type="NCBI Taxonomy" id="33524"/>
    <lineage>
        <taxon>Eukaryota</taxon>
        <taxon>Metazoa</taxon>
        <taxon>Chordata</taxon>
        <taxon>Craniata</taxon>
        <taxon>Vertebrata</taxon>
        <taxon>Euteleostomi</taxon>
        <taxon>Actinopterygii</taxon>
        <taxon>Neopterygii</taxon>
        <taxon>Teleostei</taxon>
        <taxon>Neoteleostei</taxon>
        <taxon>Acanthomorphata</taxon>
        <taxon>Ovalentaria</taxon>
        <taxon>Atherinomorphae</taxon>
        <taxon>Cyprinodontiformes</taxon>
        <taxon>Goodeidae</taxon>
        <taxon>Ilyodon</taxon>
    </lineage>
</organism>
<feature type="transmembrane region" description="Helical" evidence="2">
    <location>
        <begin position="14"/>
        <end position="31"/>
    </location>
</feature>
<comment type="caution">
    <text evidence="3">The sequence shown here is derived from an EMBL/GenBank/DDBJ whole genome shotgun (WGS) entry which is preliminary data.</text>
</comment>
<keyword evidence="4" id="KW-1185">Reference proteome</keyword>
<evidence type="ECO:0000256" key="1">
    <source>
        <dbReference type="SAM" id="MobiDB-lite"/>
    </source>
</evidence>
<name>A0ABV0UFR9_9TELE</name>
<dbReference type="Proteomes" id="UP001482620">
    <property type="component" value="Unassembled WGS sequence"/>
</dbReference>
<dbReference type="EMBL" id="JAHRIQ010070079">
    <property type="protein sequence ID" value="MEQ2243584.1"/>
    <property type="molecule type" value="Genomic_DNA"/>
</dbReference>
<evidence type="ECO:0000256" key="2">
    <source>
        <dbReference type="SAM" id="Phobius"/>
    </source>
</evidence>
<reference evidence="3 4" key="1">
    <citation type="submission" date="2021-06" db="EMBL/GenBank/DDBJ databases">
        <authorList>
            <person name="Palmer J.M."/>
        </authorList>
    </citation>
    <scope>NUCLEOTIDE SEQUENCE [LARGE SCALE GENOMIC DNA]</scope>
    <source>
        <strain evidence="4">if_2019</strain>
        <tissue evidence="3">Muscle</tissue>
    </source>
</reference>
<protein>
    <submittedName>
        <fullName evidence="3">Uncharacterized protein</fullName>
    </submittedName>
</protein>
<evidence type="ECO:0000313" key="3">
    <source>
        <dbReference type="EMBL" id="MEQ2243584.1"/>
    </source>
</evidence>
<keyword evidence="2" id="KW-1133">Transmembrane helix</keyword>
<feature type="compositionally biased region" description="Low complexity" evidence="1">
    <location>
        <begin position="94"/>
        <end position="107"/>
    </location>
</feature>
<sequence length="107" mass="11744">MSDCSTLPSENQDLFHLVALFNPMLLAYPLLSSFQETRIQSMLCSRTGLLCLLIHRVHNRTHLRIPSTSLLTAAQDPLSGFTFTPPPPPPTFPPSNTLPSSPSSPET</sequence>
<keyword evidence="2" id="KW-0812">Transmembrane</keyword>
<proteinExistence type="predicted"/>
<accession>A0ABV0UFR9</accession>
<feature type="region of interest" description="Disordered" evidence="1">
    <location>
        <begin position="77"/>
        <end position="107"/>
    </location>
</feature>
<feature type="compositionally biased region" description="Pro residues" evidence="1">
    <location>
        <begin position="84"/>
        <end position="93"/>
    </location>
</feature>
<keyword evidence="2" id="KW-0472">Membrane</keyword>